<keyword evidence="2" id="KW-1185">Reference proteome</keyword>
<dbReference type="EMBL" id="CP090569">
    <property type="protein sequence ID" value="USF88553.1"/>
    <property type="molecule type" value="Genomic_DNA"/>
</dbReference>
<proteinExistence type="predicted"/>
<organism evidence="1 2">
    <name type="scientific">Candidatus Endoriftia persephonae</name>
    <dbReference type="NCBI Taxonomy" id="393765"/>
    <lineage>
        <taxon>Bacteria</taxon>
        <taxon>Pseudomonadati</taxon>
        <taxon>Pseudomonadota</taxon>
        <taxon>Gammaproteobacteria</taxon>
        <taxon>Chromatiales</taxon>
        <taxon>Sedimenticolaceae</taxon>
        <taxon>Candidatus Endoriftia</taxon>
    </lineage>
</organism>
<accession>A0A9J7A0S7</accession>
<dbReference type="Proteomes" id="UP001056649">
    <property type="component" value="Chromosome"/>
</dbReference>
<dbReference type="AlphaFoldDB" id="A0A9J7A0S7"/>
<dbReference type="KEGG" id="eps:L0Y14_04775"/>
<reference evidence="1" key="1">
    <citation type="journal article" date="2022" name="Mol. Ecol. Resour.">
        <title>The complete and closed genome of the facultative generalist Candidatus Endoriftia persephone from deep-sea hydrothermal vents.</title>
        <authorList>
            <person name="de Oliveira A.L."/>
            <person name="Srivastava A."/>
            <person name="Espada-Hinojosa S."/>
            <person name="Bright M."/>
        </authorList>
    </citation>
    <scope>NUCLEOTIDE SEQUENCE</scope>
    <source>
        <strain evidence="1">Tica-EPR-9o50.N</strain>
    </source>
</reference>
<evidence type="ECO:0000313" key="1">
    <source>
        <dbReference type="EMBL" id="USF88553.1"/>
    </source>
</evidence>
<dbReference type="PIRSF" id="PIRSF015283">
    <property type="entry name" value="Regulatory_RpfE"/>
    <property type="match status" value="1"/>
</dbReference>
<gene>
    <name evidence="1" type="ORF">L0Y14_04775</name>
</gene>
<name>A0A9J7A0S7_9GAMM</name>
<evidence type="ECO:0000313" key="2">
    <source>
        <dbReference type="Proteomes" id="UP001056649"/>
    </source>
</evidence>
<dbReference type="RefSeq" id="WP_006475416.1">
    <property type="nucleotide sequence ID" value="NZ_CP090569.1"/>
</dbReference>
<dbReference type="InterPro" id="IPR016631">
    <property type="entry name" value="Regulatory_RpfE"/>
</dbReference>
<evidence type="ECO:0008006" key="3">
    <source>
        <dbReference type="Google" id="ProtNLM"/>
    </source>
</evidence>
<protein>
    <recommendedName>
        <fullName evidence="3">Regulatory protein</fullName>
    </recommendedName>
</protein>
<sequence length="361" mass="40136">MRRLSQSVRAASSAPARFISMAKSNAELHLLIPGLLGPMPNLAASGRLPAIPLIERLLARADQVPVEGSDFPSTLFGLFGIEAETGHDLPRGAVDLLGDGVAPGDSFWMRADPVHLRPDRDRLLLFDNQLLQIEQQESETLLALFNRHFADDGLELIAPHPDRWYLRLVEAPDLQTRSLESVVGRNIEMFLPQGDDARHWRRLLNEMQMLLFNAEPNRQRELAGRIAINGLWLSGGGCLPQSPKPRFAAVCSDDPTALGLARLAAVDLHADERDGFIASDGATLRTWSALLSPVLNADPYLWIEALEQLEAEVASLLRQGEFRQLTIYPCTGRGYRVTSGAMRRFWRRAQPILQLLESNHP</sequence>